<name>A0A918ILA2_9RHOB</name>
<dbReference type="RefSeq" id="WP_189632000.1">
    <property type="nucleotide sequence ID" value="NZ_BMYQ01000001.1"/>
</dbReference>
<dbReference type="AlphaFoldDB" id="A0A918ILA2"/>
<reference evidence="2" key="2">
    <citation type="submission" date="2020-09" db="EMBL/GenBank/DDBJ databases">
        <authorList>
            <person name="Sun Q."/>
            <person name="Kim S."/>
        </authorList>
    </citation>
    <scope>NUCLEOTIDE SEQUENCE</scope>
    <source>
        <strain evidence="2">KCTC 23714</strain>
    </source>
</reference>
<comment type="caution">
    <text evidence="2">The sequence shown here is derived from an EMBL/GenBank/DDBJ whole genome shotgun (WGS) entry which is preliminary data.</text>
</comment>
<keyword evidence="3" id="KW-1185">Reference proteome</keyword>
<feature type="transmembrane region" description="Helical" evidence="1">
    <location>
        <begin position="16"/>
        <end position="36"/>
    </location>
</feature>
<evidence type="ECO:0000313" key="3">
    <source>
        <dbReference type="Proteomes" id="UP000628984"/>
    </source>
</evidence>
<feature type="transmembrane region" description="Helical" evidence="1">
    <location>
        <begin position="48"/>
        <end position="69"/>
    </location>
</feature>
<sequence>MNDLDHECTARRDPRVWLLVLVGAGFVVAGFSIAPATNCSPSGDCAPWLVWLARGLGALALLGGLWQLIDNPRRGCRIDAETGDLIWWQNRSAVRSGLGGRIAPVRIRRIDIRNDREGPDALRLFDERRQVLPWFDAEVVPPPPEAWAQRLAARYPHIRVEVSA</sequence>
<gene>
    <name evidence="2" type="ORF">GCM10011452_02630</name>
</gene>
<reference evidence="2" key="1">
    <citation type="journal article" date="2014" name="Int. J. Syst. Evol. Microbiol.">
        <title>Complete genome sequence of Corynebacterium casei LMG S-19264T (=DSM 44701T), isolated from a smear-ripened cheese.</title>
        <authorList>
            <consortium name="US DOE Joint Genome Institute (JGI-PGF)"/>
            <person name="Walter F."/>
            <person name="Albersmeier A."/>
            <person name="Kalinowski J."/>
            <person name="Ruckert C."/>
        </authorList>
    </citation>
    <scope>NUCLEOTIDE SEQUENCE</scope>
    <source>
        <strain evidence="2">KCTC 23714</strain>
    </source>
</reference>
<accession>A0A918ILA2</accession>
<dbReference type="Proteomes" id="UP000628984">
    <property type="component" value="Unassembled WGS sequence"/>
</dbReference>
<keyword evidence="1" id="KW-1133">Transmembrane helix</keyword>
<proteinExistence type="predicted"/>
<dbReference type="EMBL" id="BMYQ01000001">
    <property type="protein sequence ID" value="GGW21566.1"/>
    <property type="molecule type" value="Genomic_DNA"/>
</dbReference>
<organism evidence="2 3">
    <name type="scientific">Gemmobacter lanyuensis</name>
    <dbReference type="NCBI Taxonomy" id="1054497"/>
    <lineage>
        <taxon>Bacteria</taxon>
        <taxon>Pseudomonadati</taxon>
        <taxon>Pseudomonadota</taxon>
        <taxon>Alphaproteobacteria</taxon>
        <taxon>Rhodobacterales</taxon>
        <taxon>Paracoccaceae</taxon>
        <taxon>Gemmobacter</taxon>
    </lineage>
</organism>
<keyword evidence="1" id="KW-0812">Transmembrane</keyword>
<evidence type="ECO:0000313" key="2">
    <source>
        <dbReference type="EMBL" id="GGW21566.1"/>
    </source>
</evidence>
<keyword evidence="1" id="KW-0472">Membrane</keyword>
<evidence type="ECO:0000256" key="1">
    <source>
        <dbReference type="SAM" id="Phobius"/>
    </source>
</evidence>
<protein>
    <submittedName>
        <fullName evidence="2">Uncharacterized protein</fullName>
    </submittedName>
</protein>